<evidence type="ECO:0000259" key="1">
    <source>
        <dbReference type="Pfam" id="PF12804"/>
    </source>
</evidence>
<dbReference type="Proteomes" id="UP000007089">
    <property type="component" value="Chromosome"/>
</dbReference>
<dbReference type="PANTHER" id="PTHR43777:SF1">
    <property type="entry name" value="MOLYBDENUM COFACTOR CYTIDYLYLTRANSFERASE"/>
    <property type="match status" value="1"/>
</dbReference>
<dbReference type="KEGG" id="acp:A2cp1_3300"/>
<evidence type="ECO:0000313" key="2">
    <source>
        <dbReference type="EMBL" id="ACL66634.1"/>
    </source>
</evidence>
<dbReference type="Pfam" id="PF12804">
    <property type="entry name" value="NTP_transf_3"/>
    <property type="match status" value="1"/>
</dbReference>
<sequence length="201" mass="20230">MFAPIVLAAGGSSRMGRSKLVLELGGVSLLRRVARAAADAAVGPVVVVLGDAAERARPELEGLPCTIVADPALTSRGMNASLAAGLAAVPALAAGAVVLLADMPLVDAAAIRALVVRHRASGAPLVATRDGDALAPPVLYHRALFAELAAGGEGDGIGRALLRRHADRLQVVDAPAGTLADVDGPADLERLRARLGEGGTR</sequence>
<dbReference type="SUPFAM" id="SSF53448">
    <property type="entry name" value="Nucleotide-diphospho-sugar transferases"/>
    <property type="match status" value="1"/>
</dbReference>
<protein>
    <recommendedName>
        <fullName evidence="1">MobA-like NTP transferase domain-containing protein</fullName>
    </recommendedName>
</protein>
<dbReference type="GO" id="GO:0016779">
    <property type="term" value="F:nucleotidyltransferase activity"/>
    <property type="evidence" value="ECO:0007669"/>
    <property type="project" value="UniProtKB-ARBA"/>
</dbReference>
<dbReference type="HOGENOM" id="CLU_061980_1_1_7"/>
<dbReference type="RefSeq" id="WP_015934445.1">
    <property type="nucleotide sequence ID" value="NC_011891.1"/>
</dbReference>
<dbReference type="EMBL" id="CP001359">
    <property type="protein sequence ID" value="ACL66634.1"/>
    <property type="molecule type" value="Genomic_DNA"/>
</dbReference>
<reference evidence="2" key="1">
    <citation type="submission" date="2009-01" db="EMBL/GenBank/DDBJ databases">
        <title>Complete sequence of Anaeromyxobacter dehalogenans 2CP-1.</title>
        <authorList>
            <consortium name="US DOE Joint Genome Institute"/>
            <person name="Lucas S."/>
            <person name="Copeland A."/>
            <person name="Lapidus A."/>
            <person name="Glavina del Rio T."/>
            <person name="Dalin E."/>
            <person name="Tice H."/>
            <person name="Bruce D."/>
            <person name="Goodwin L."/>
            <person name="Pitluck S."/>
            <person name="Saunders E."/>
            <person name="Brettin T."/>
            <person name="Detter J.C."/>
            <person name="Han C."/>
            <person name="Larimer F."/>
            <person name="Land M."/>
            <person name="Hauser L."/>
            <person name="Kyrpides N."/>
            <person name="Ovchinnikova G."/>
            <person name="Beliaev A.S."/>
            <person name="Richardson P."/>
        </authorList>
    </citation>
    <scope>NUCLEOTIDE SEQUENCE</scope>
    <source>
        <strain evidence="2">2CP-1</strain>
    </source>
</reference>
<evidence type="ECO:0000313" key="3">
    <source>
        <dbReference type="Proteomes" id="UP000007089"/>
    </source>
</evidence>
<organism evidence="2 3">
    <name type="scientific">Anaeromyxobacter dehalogenans (strain ATCC BAA-258 / DSM 21875 / 2CP-1)</name>
    <dbReference type="NCBI Taxonomy" id="455488"/>
    <lineage>
        <taxon>Bacteria</taxon>
        <taxon>Pseudomonadati</taxon>
        <taxon>Myxococcota</taxon>
        <taxon>Myxococcia</taxon>
        <taxon>Myxococcales</taxon>
        <taxon>Cystobacterineae</taxon>
        <taxon>Anaeromyxobacteraceae</taxon>
        <taxon>Anaeromyxobacter</taxon>
    </lineage>
</organism>
<proteinExistence type="predicted"/>
<dbReference type="InterPro" id="IPR025877">
    <property type="entry name" value="MobA-like_NTP_Trfase"/>
</dbReference>
<name>B8JGZ7_ANAD2</name>
<dbReference type="PANTHER" id="PTHR43777">
    <property type="entry name" value="MOLYBDENUM COFACTOR CYTIDYLYLTRANSFERASE"/>
    <property type="match status" value="1"/>
</dbReference>
<keyword evidence="3" id="KW-1185">Reference proteome</keyword>
<dbReference type="CDD" id="cd04182">
    <property type="entry name" value="GT_2_like_f"/>
    <property type="match status" value="1"/>
</dbReference>
<dbReference type="AlphaFoldDB" id="B8JGZ7"/>
<accession>B8JGZ7</accession>
<feature type="domain" description="MobA-like NTP transferase" evidence="1">
    <location>
        <begin position="5"/>
        <end position="167"/>
    </location>
</feature>
<dbReference type="Gene3D" id="3.90.550.10">
    <property type="entry name" value="Spore Coat Polysaccharide Biosynthesis Protein SpsA, Chain A"/>
    <property type="match status" value="1"/>
</dbReference>
<dbReference type="InterPro" id="IPR029044">
    <property type="entry name" value="Nucleotide-diphossugar_trans"/>
</dbReference>
<gene>
    <name evidence="2" type="ordered locus">A2cp1_3300</name>
</gene>